<dbReference type="Proteomes" id="UP001490816">
    <property type="component" value="Unassembled WGS sequence"/>
</dbReference>
<dbReference type="RefSeq" id="WP_117949708.1">
    <property type="nucleotide sequence ID" value="NZ_JBBMEZ010000016.1"/>
</dbReference>
<proteinExistence type="predicted"/>
<dbReference type="EMBL" id="JBBMEZ010000016">
    <property type="protein sequence ID" value="MEQ2470045.1"/>
    <property type="molecule type" value="Genomic_DNA"/>
</dbReference>
<accession>A0ABV1FB63</accession>
<evidence type="ECO:0008006" key="3">
    <source>
        <dbReference type="Google" id="ProtNLM"/>
    </source>
</evidence>
<comment type="caution">
    <text evidence="1">The sequence shown here is derived from an EMBL/GenBank/DDBJ whole genome shotgun (WGS) entry which is preliminary data.</text>
</comment>
<organism evidence="1 2">
    <name type="scientific">Ruminococcoides intestinale</name>
    <dbReference type="NCBI Taxonomy" id="3133162"/>
    <lineage>
        <taxon>Bacteria</taxon>
        <taxon>Bacillati</taxon>
        <taxon>Bacillota</taxon>
        <taxon>Clostridia</taxon>
        <taxon>Eubacteriales</taxon>
        <taxon>Oscillospiraceae</taxon>
        <taxon>Ruminococcoides</taxon>
    </lineage>
</organism>
<evidence type="ECO:0000313" key="2">
    <source>
        <dbReference type="Proteomes" id="UP001490816"/>
    </source>
</evidence>
<sequence>MKPYTLTIRFRETDEYEAEVGAFMRDLSKHTDKSKNRFIIDLIGDYMKRSEQEQQEKAIIEKLRKMIREELQGFAVANPDSEDKSEMTEDEEAANAASVLDDLELFC</sequence>
<evidence type="ECO:0000313" key="1">
    <source>
        <dbReference type="EMBL" id="MEQ2470045.1"/>
    </source>
</evidence>
<protein>
    <recommendedName>
        <fullName evidence="3">Arc-like DNA binding domain-containing protein</fullName>
    </recommendedName>
</protein>
<name>A0ABV1FB63_9FIRM</name>
<keyword evidence="2" id="KW-1185">Reference proteome</keyword>
<gene>
    <name evidence="1" type="ORF">WMO39_06850</name>
</gene>
<reference evidence="1 2" key="1">
    <citation type="submission" date="2024-03" db="EMBL/GenBank/DDBJ databases">
        <title>Human intestinal bacterial collection.</title>
        <authorList>
            <person name="Pauvert C."/>
            <person name="Hitch T.C.A."/>
            <person name="Clavel T."/>
        </authorList>
    </citation>
    <scope>NUCLEOTIDE SEQUENCE [LARGE SCALE GENOMIC DNA]</scope>
    <source>
        <strain evidence="1 2">CLA-JM-H38</strain>
    </source>
</reference>